<dbReference type="InterPro" id="IPR003591">
    <property type="entry name" value="Leu-rich_rpt_typical-subtyp"/>
</dbReference>
<proteinExistence type="predicted"/>
<keyword evidence="12" id="KW-0407">Ion channel</keyword>
<dbReference type="GO" id="GO:0034220">
    <property type="term" value="P:monoatomic ion transmembrane transport"/>
    <property type="evidence" value="ECO:0007669"/>
    <property type="project" value="UniProtKB-KW"/>
</dbReference>
<evidence type="ECO:0000256" key="4">
    <source>
        <dbReference type="ARBA" id="ARBA00022614"/>
    </source>
</evidence>
<keyword evidence="2" id="KW-0813">Transport</keyword>
<keyword evidence="6" id="KW-0732">Signal</keyword>
<dbReference type="SUPFAM" id="SSF52058">
    <property type="entry name" value="L domain-like"/>
    <property type="match status" value="1"/>
</dbReference>
<keyword evidence="11" id="KW-1015">Disulfide bond</keyword>
<evidence type="ECO:0000256" key="5">
    <source>
        <dbReference type="ARBA" id="ARBA00022692"/>
    </source>
</evidence>
<protein>
    <recommendedName>
        <fullName evidence="15">Chaoptin</fullName>
    </recommendedName>
</protein>
<keyword evidence="3" id="KW-1003">Cell membrane</keyword>
<evidence type="ECO:0000256" key="12">
    <source>
        <dbReference type="ARBA" id="ARBA00023303"/>
    </source>
</evidence>
<evidence type="ECO:0000313" key="13">
    <source>
        <dbReference type="EMBL" id="KNC23797.1"/>
    </source>
</evidence>
<dbReference type="PRINTS" id="PR00019">
    <property type="entry name" value="LEURICHRPT"/>
</dbReference>
<dbReference type="Pfam" id="PF13855">
    <property type="entry name" value="LRR_8"/>
    <property type="match status" value="1"/>
</dbReference>
<keyword evidence="4" id="KW-0433">Leucine-rich repeat</keyword>
<dbReference type="Proteomes" id="UP000037069">
    <property type="component" value="Unassembled WGS sequence"/>
</dbReference>
<evidence type="ECO:0000256" key="9">
    <source>
        <dbReference type="ARBA" id="ARBA00023065"/>
    </source>
</evidence>
<evidence type="ECO:0000256" key="8">
    <source>
        <dbReference type="ARBA" id="ARBA00022989"/>
    </source>
</evidence>
<dbReference type="PANTHER" id="PTHR46473">
    <property type="entry name" value="GH08155P"/>
    <property type="match status" value="1"/>
</dbReference>
<dbReference type="PANTHER" id="PTHR46473:SF10">
    <property type="entry name" value="LD45603P-RELATED"/>
    <property type="match status" value="1"/>
</dbReference>
<sequence>MSFAILPIIKCAKLENPQIRLLINDDDLLQEKTNIHEAGSASAASQHDSSGEHFNLYRSELKRLSYETIHRILRDENEPSYRREDTELRYYQKRSPSYEESHQLIKRSTKEKDIVLNLSQQNLTEFRLTPPLKKRLNLVSVLDLSHNYIAKLNTSVFNNITSLNTVNLQNNSFTTIPLSQGTTLRTLNLNNNLIKSSLLPSNIYLRNLYLSSNIIENLSSIDFSLLKNLESLDISHNLLQNSESSFFNQRMHNLKHLNLAFNQLGSIYRETFYNLLSLNTLLLSHNNISDIDYETFLALPNLQYLDLSFNGLKGKSIRALQGITGLVALNIAFNPEIGAYMQEFVASWSLKELDASGTGLCQIPAALAQSVRSLKLTHNWLKFSLDF</sequence>
<gene>
    <name evidence="13" type="ORF">FF38_01290</name>
</gene>
<dbReference type="InterPro" id="IPR032675">
    <property type="entry name" value="LRR_dom_sf"/>
</dbReference>
<dbReference type="EMBL" id="JRES01001300">
    <property type="protein sequence ID" value="KNC23797.1"/>
    <property type="molecule type" value="Genomic_DNA"/>
</dbReference>
<evidence type="ECO:0000256" key="1">
    <source>
        <dbReference type="ARBA" id="ARBA00004162"/>
    </source>
</evidence>
<dbReference type="STRING" id="7375.A0A0L0BUT4"/>
<evidence type="ECO:0008006" key="15">
    <source>
        <dbReference type="Google" id="ProtNLM"/>
    </source>
</evidence>
<evidence type="ECO:0000313" key="14">
    <source>
        <dbReference type="Proteomes" id="UP000037069"/>
    </source>
</evidence>
<evidence type="ECO:0000256" key="11">
    <source>
        <dbReference type="ARBA" id="ARBA00023157"/>
    </source>
</evidence>
<dbReference type="OrthoDB" id="28057at2759"/>
<evidence type="ECO:0000256" key="10">
    <source>
        <dbReference type="ARBA" id="ARBA00023136"/>
    </source>
</evidence>
<keyword evidence="5" id="KW-0812">Transmembrane</keyword>
<keyword evidence="14" id="KW-1185">Reference proteome</keyword>
<dbReference type="OMA" id="DNWLRVS"/>
<dbReference type="SMART" id="SM00365">
    <property type="entry name" value="LRR_SD22"/>
    <property type="match status" value="3"/>
</dbReference>
<evidence type="ECO:0000256" key="7">
    <source>
        <dbReference type="ARBA" id="ARBA00022737"/>
    </source>
</evidence>
<evidence type="ECO:0000256" key="3">
    <source>
        <dbReference type="ARBA" id="ARBA00022475"/>
    </source>
</evidence>
<comment type="subcellular location">
    <subcellularLocation>
        <location evidence="1">Cell membrane</location>
        <topology evidence="1">Single-pass membrane protein</topology>
    </subcellularLocation>
</comment>
<keyword evidence="7" id="KW-0677">Repeat</keyword>
<evidence type="ECO:0000256" key="6">
    <source>
        <dbReference type="ARBA" id="ARBA00022729"/>
    </source>
</evidence>
<dbReference type="InterPro" id="IPR051432">
    <property type="entry name" value="KCNMA1_auxiliary"/>
</dbReference>
<dbReference type="AlphaFoldDB" id="A0A0L0BUT4"/>
<dbReference type="PROSITE" id="PS51450">
    <property type="entry name" value="LRR"/>
    <property type="match status" value="3"/>
</dbReference>
<dbReference type="SMART" id="SM00369">
    <property type="entry name" value="LRR_TYP"/>
    <property type="match status" value="6"/>
</dbReference>
<organism evidence="13 14">
    <name type="scientific">Lucilia cuprina</name>
    <name type="common">Green bottle fly</name>
    <name type="synonym">Australian sheep blowfly</name>
    <dbReference type="NCBI Taxonomy" id="7375"/>
    <lineage>
        <taxon>Eukaryota</taxon>
        <taxon>Metazoa</taxon>
        <taxon>Ecdysozoa</taxon>
        <taxon>Arthropoda</taxon>
        <taxon>Hexapoda</taxon>
        <taxon>Insecta</taxon>
        <taxon>Pterygota</taxon>
        <taxon>Neoptera</taxon>
        <taxon>Endopterygota</taxon>
        <taxon>Diptera</taxon>
        <taxon>Brachycera</taxon>
        <taxon>Muscomorpha</taxon>
        <taxon>Oestroidea</taxon>
        <taxon>Calliphoridae</taxon>
        <taxon>Luciliinae</taxon>
        <taxon>Lucilia</taxon>
    </lineage>
</organism>
<name>A0A0L0BUT4_LUCCU</name>
<comment type="caution">
    <text evidence="13">The sequence shown here is derived from an EMBL/GenBank/DDBJ whole genome shotgun (WGS) entry which is preliminary data.</text>
</comment>
<dbReference type="InterPro" id="IPR001611">
    <property type="entry name" value="Leu-rich_rpt"/>
</dbReference>
<accession>A0A0L0BUT4</accession>
<keyword evidence="9" id="KW-0406">Ion transport</keyword>
<dbReference type="FunFam" id="3.80.10.10:FF:001361">
    <property type="entry name" value="2mit, isoform A"/>
    <property type="match status" value="1"/>
</dbReference>
<keyword evidence="8" id="KW-1133">Transmembrane helix</keyword>
<reference evidence="13 14" key="1">
    <citation type="journal article" date="2015" name="Nat. Commun.">
        <title>Lucilia cuprina genome unlocks parasitic fly biology to underpin future interventions.</title>
        <authorList>
            <person name="Anstead C.A."/>
            <person name="Korhonen P.K."/>
            <person name="Young N.D."/>
            <person name="Hall R.S."/>
            <person name="Jex A.R."/>
            <person name="Murali S.C."/>
            <person name="Hughes D.S."/>
            <person name="Lee S.F."/>
            <person name="Perry T."/>
            <person name="Stroehlein A.J."/>
            <person name="Ansell B.R."/>
            <person name="Breugelmans B."/>
            <person name="Hofmann A."/>
            <person name="Qu J."/>
            <person name="Dugan S."/>
            <person name="Lee S.L."/>
            <person name="Chao H."/>
            <person name="Dinh H."/>
            <person name="Han Y."/>
            <person name="Doddapaneni H.V."/>
            <person name="Worley K.C."/>
            <person name="Muzny D.M."/>
            <person name="Ioannidis P."/>
            <person name="Waterhouse R.M."/>
            <person name="Zdobnov E.M."/>
            <person name="James P.J."/>
            <person name="Bagnall N.H."/>
            <person name="Kotze A.C."/>
            <person name="Gibbs R.A."/>
            <person name="Richards S."/>
            <person name="Batterham P."/>
            <person name="Gasser R.B."/>
        </authorList>
    </citation>
    <scope>NUCLEOTIDE SEQUENCE [LARGE SCALE GENOMIC DNA]</scope>
    <source>
        <strain evidence="13 14">LS</strain>
        <tissue evidence="13">Full body</tissue>
    </source>
</reference>
<dbReference type="GO" id="GO:0005886">
    <property type="term" value="C:plasma membrane"/>
    <property type="evidence" value="ECO:0007669"/>
    <property type="project" value="UniProtKB-SubCell"/>
</dbReference>
<dbReference type="Gene3D" id="3.80.10.10">
    <property type="entry name" value="Ribonuclease Inhibitor"/>
    <property type="match status" value="2"/>
</dbReference>
<evidence type="ECO:0000256" key="2">
    <source>
        <dbReference type="ARBA" id="ARBA00022448"/>
    </source>
</evidence>
<keyword evidence="10" id="KW-0472">Membrane</keyword>